<comment type="caution">
    <text evidence="2">The sequence shown here is derived from an EMBL/GenBank/DDBJ whole genome shotgun (WGS) entry which is preliminary data.</text>
</comment>
<proteinExistence type="predicted"/>
<dbReference type="EMBL" id="NBSK02000005">
    <property type="protein sequence ID" value="KAJ0207395.1"/>
    <property type="molecule type" value="Genomic_DNA"/>
</dbReference>
<name>A0A9R1VJK0_LACSA</name>
<reference evidence="2 3" key="1">
    <citation type="journal article" date="2017" name="Nat. Commun.">
        <title>Genome assembly with in vitro proximity ligation data and whole-genome triplication in lettuce.</title>
        <authorList>
            <person name="Reyes-Chin-Wo S."/>
            <person name="Wang Z."/>
            <person name="Yang X."/>
            <person name="Kozik A."/>
            <person name="Arikit S."/>
            <person name="Song C."/>
            <person name="Xia L."/>
            <person name="Froenicke L."/>
            <person name="Lavelle D.O."/>
            <person name="Truco M.J."/>
            <person name="Xia R."/>
            <person name="Zhu S."/>
            <person name="Xu C."/>
            <person name="Xu H."/>
            <person name="Xu X."/>
            <person name="Cox K."/>
            <person name="Korf I."/>
            <person name="Meyers B.C."/>
            <person name="Michelmore R.W."/>
        </authorList>
    </citation>
    <scope>NUCLEOTIDE SEQUENCE [LARGE SCALE GENOMIC DNA]</scope>
    <source>
        <strain evidence="3">cv. Salinas</strain>
        <tissue evidence="2">Seedlings</tissue>
    </source>
</reference>
<keyword evidence="3" id="KW-1185">Reference proteome</keyword>
<protein>
    <submittedName>
        <fullName evidence="2">Uncharacterized protein</fullName>
    </submittedName>
</protein>
<feature type="compositionally biased region" description="Basic and acidic residues" evidence="1">
    <location>
        <begin position="19"/>
        <end position="33"/>
    </location>
</feature>
<sequence length="217" mass="24924">MIIDDKLNASVDEMESEDILEKNSKVKNDKDPSEKIVIKQPKVNLRVKGKKLVFEKFKTVSKKHELSDEDDSDFQICPGSSKTPKRETKVVKKEKKVVVIKEFPSLKNRCSPSSLLGVIQVLSREQKDCVRAMGFGSLLWMKMIDVLLKIAYNVVDHFNFETLKVEFGNCQVGVDSKSVHEMLGLPSGGSWLLNMDYISENNEESCMFEWKKYYIKY</sequence>
<dbReference type="Proteomes" id="UP000235145">
    <property type="component" value="Unassembled WGS sequence"/>
</dbReference>
<feature type="region of interest" description="Disordered" evidence="1">
    <location>
        <begin position="14"/>
        <end position="33"/>
    </location>
</feature>
<dbReference type="PANTHER" id="PTHR34835">
    <property type="entry name" value="OS07G0283600 PROTEIN-RELATED"/>
    <property type="match status" value="1"/>
</dbReference>
<organism evidence="2 3">
    <name type="scientific">Lactuca sativa</name>
    <name type="common">Garden lettuce</name>
    <dbReference type="NCBI Taxonomy" id="4236"/>
    <lineage>
        <taxon>Eukaryota</taxon>
        <taxon>Viridiplantae</taxon>
        <taxon>Streptophyta</taxon>
        <taxon>Embryophyta</taxon>
        <taxon>Tracheophyta</taxon>
        <taxon>Spermatophyta</taxon>
        <taxon>Magnoliopsida</taxon>
        <taxon>eudicotyledons</taxon>
        <taxon>Gunneridae</taxon>
        <taxon>Pentapetalae</taxon>
        <taxon>asterids</taxon>
        <taxon>campanulids</taxon>
        <taxon>Asterales</taxon>
        <taxon>Asteraceae</taxon>
        <taxon>Cichorioideae</taxon>
        <taxon>Cichorieae</taxon>
        <taxon>Lactucinae</taxon>
        <taxon>Lactuca</taxon>
    </lineage>
</organism>
<evidence type="ECO:0000313" key="2">
    <source>
        <dbReference type="EMBL" id="KAJ0207395.1"/>
    </source>
</evidence>
<dbReference type="PANTHER" id="PTHR34835:SF90">
    <property type="entry name" value="AMINOTRANSFERASE-LIKE PLANT MOBILE DOMAIN-CONTAINING PROTEIN"/>
    <property type="match status" value="1"/>
</dbReference>
<dbReference type="AlphaFoldDB" id="A0A9R1VJK0"/>
<evidence type="ECO:0000256" key="1">
    <source>
        <dbReference type="SAM" id="MobiDB-lite"/>
    </source>
</evidence>
<accession>A0A9R1VJK0</accession>
<evidence type="ECO:0000313" key="3">
    <source>
        <dbReference type="Proteomes" id="UP000235145"/>
    </source>
</evidence>
<gene>
    <name evidence="2" type="ORF">LSAT_V11C500258730</name>
</gene>